<comment type="caution">
    <text evidence="3">The sequence shown here is derived from an EMBL/GenBank/DDBJ whole genome shotgun (WGS) entry which is preliminary data.</text>
</comment>
<proteinExistence type="predicted"/>
<dbReference type="Pfam" id="PF13924">
    <property type="entry name" value="Lipocalin_5"/>
    <property type="match status" value="1"/>
</dbReference>
<keyword evidence="1" id="KW-0732">Signal</keyword>
<protein>
    <submittedName>
        <fullName evidence="3">Lipocalin-like domain protein</fullName>
    </submittedName>
</protein>
<feature type="domain" description="Lipocalin-like" evidence="2">
    <location>
        <begin position="37"/>
        <end position="169"/>
    </location>
</feature>
<dbReference type="EMBL" id="AEJF01000180">
    <property type="protein sequence ID" value="KLU22408.1"/>
    <property type="molecule type" value="Genomic_DNA"/>
</dbReference>
<dbReference type="PATRIC" id="fig|908627.4.peg.6893"/>
<feature type="chain" id="PRO_5005251147" evidence="1">
    <location>
        <begin position="28"/>
        <end position="173"/>
    </location>
</feature>
<name>A0A0J1FRL6_9BURK</name>
<evidence type="ECO:0000256" key="1">
    <source>
        <dbReference type="SAM" id="SignalP"/>
    </source>
</evidence>
<dbReference type="Proteomes" id="UP000035963">
    <property type="component" value="Unassembled WGS sequence"/>
</dbReference>
<feature type="signal peptide" evidence="1">
    <location>
        <begin position="1"/>
        <end position="27"/>
    </location>
</feature>
<gene>
    <name evidence="3" type="ORF">EOS_30910</name>
</gene>
<dbReference type="InterPro" id="IPR024311">
    <property type="entry name" value="Lipocalin-like"/>
</dbReference>
<accession>A0A0J1FRL6</accession>
<evidence type="ECO:0000313" key="3">
    <source>
        <dbReference type="EMBL" id="KLU22408.1"/>
    </source>
</evidence>
<dbReference type="AlphaFoldDB" id="A0A0J1FRL6"/>
<evidence type="ECO:0000259" key="2">
    <source>
        <dbReference type="Pfam" id="PF13924"/>
    </source>
</evidence>
<reference evidence="3 4" key="1">
    <citation type="journal article" date="2015" name="Genome Announc.">
        <title>Draft Genome Sequence of Burkholderia sp. Strain PML1(12), an Ectomycorrhizosphere-Inhabiting Bacterium with Effective Mineral-Weathering Ability.</title>
        <authorList>
            <person name="Uroz S."/>
            <person name="Oger P."/>
        </authorList>
    </citation>
    <scope>NUCLEOTIDE SEQUENCE [LARGE SCALE GENOMIC DNA]</scope>
    <source>
        <strain evidence="4">PML1(12)</strain>
    </source>
</reference>
<evidence type="ECO:0000313" key="4">
    <source>
        <dbReference type="Proteomes" id="UP000035963"/>
    </source>
</evidence>
<keyword evidence="4" id="KW-1185">Reference proteome</keyword>
<organism evidence="3 4">
    <name type="scientific">Caballeronia mineralivorans PML1(12)</name>
    <dbReference type="NCBI Taxonomy" id="908627"/>
    <lineage>
        <taxon>Bacteria</taxon>
        <taxon>Pseudomonadati</taxon>
        <taxon>Pseudomonadota</taxon>
        <taxon>Betaproteobacteria</taxon>
        <taxon>Burkholderiales</taxon>
        <taxon>Burkholderiaceae</taxon>
        <taxon>Caballeronia</taxon>
    </lineage>
</organism>
<sequence length="173" mass="18951">MMRGTGRVVPVLATVVWALLSGSSACAAGAQTLSLRGTWVMTAAYEVTANGTRTMNFGEHPEGLLMVDQEGRYSLQIFRPNRPKFASGDKTRGTPGEYREAVLGSSTHTGNVVIDPVRNKLIFRIDTASYPNWEGDEQVRDYTYKDNILTYSVPASASGNGTVAYSVWRHMPE</sequence>
<dbReference type="PROSITE" id="PS51257">
    <property type="entry name" value="PROKAR_LIPOPROTEIN"/>
    <property type="match status" value="1"/>
</dbReference>